<name>A0A376G5F6_9FLAO</name>
<sequence>MNRFDYKFLKYKIEFEVCPEHNENPKFIESANGYSIIACCENFKTKIVIFPKNRTV</sequence>
<evidence type="ECO:0000313" key="1">
    <source>
        <dbReference type="EMBL" id="STD55899.1"/>
    </source>
</evidence>
<proteinExistence type="predicted"/>
<dbReference type="EMBL" id="UFXS01000001">
    <property type="protein sequence ID" value="STD55899.1"/>
    <property type="molecule type" value="Genomic_DNA"/>
</dbReference>
<accession>A0A376G5F6</accession>
<dbReference type="Proteomes" id="UP000254737">
    <property type="component" value="Unassembled WGS sequence"/>
</dbReference>
<organism evidence="1 2">
    <name type="scientific">Empedobacter falsenii</name>
    <dbReference type="NCBI Taxonomy" id="343874"/>
    <lineage>
        <taxon>Bacteria</taxon>
        <taxon>Pseudomonadati</taxon>
        <taxon>Bacteroidota</taxon>
        <taxon>Flavobacteriia</taxon>
        <taxon>Flavobacteriales</taxon>
        <taxon>Weeksellaceae</taxon>
        <taxon>Empedobacter</taxon>
    </lineage>
</organism>
<gene>
    <name evidence="1" type="ORF">NCTC13456_01879</name>
</gene>
<protein>
    <submittedName>
        <fullName evidence="1">Uncharacterized protein</fullName>
    </submittedName>
</protein>
<dbReference type="AlphaFoldDB" id="A0A376G5F6"/>
<evidence type="ECO:0000313" key="2">
    <source>
        <dbReference type="Proteomes" id="UP000254737"/>
    </source>
</evidence>
<reference evidence="1 2" key="1">
    <citation type="submission" date="2018-06" db="EMBL/GenBank/DDBJ databases">
        <authorList>
            <consortium name="Pathogen Informatics"/>
            <person name="Doyle S."/>
        </authorList>
    </citation>
    <scope>NUCLEOTIDE SEQUENCE [LARGE SCALE GENOMIC DNA]</scope>
    <source>
        <strain evidence="1 2">NCTC13456</strain>
    </source>
</reference>